<name>A0AAW8FNZ5_9ACTN</name>
<comment type="caution">
    <text evidence="2">The sequence shown here is derived from an EMBL/GenBank/DDBJ whole genome shotgun (WGS) entry which is preliminary data.</text>
</comment>
<evidence type="ECO:0000256" key="1">
    <source>
        <dbReference type="SAM" id="MobiDB-lite"/>
    </source>
</evidence>
<evidence type="ECO:0000313" key="2">
    <source>
        <dbReference type="EMBL" id="MDQ0911529.1"/>
    </source>
</evidence>
<feature type="region of interest" description="Disordered" evidence="1">
    <location>
        <begin position="21"/>
        <end position="40"/>
    </location>
</feature>
<evidence type="ECO:0000313" key="3">
    <source>
        <dbReference type="Proteomes" id="UP001234216"/>
    </source>
</evidence>
<accession>A0AAW8FNZ5</accession>
<proteinExistence type="predicted"/>
<dbReference type="EMBL" id="JAUSZV010000005">
    <property type="protein sequence ID" value="MDQ0911529.1"/>
    <property type="molecule type" value="Genomic_DNA"/>
</dbReference>
<sequence length="40" mass="4299">MLKGPGHDRPSLARAREKALHKGVFRMTEPNGTMHGSVGA</sequence>
<dbReference type="AlphaFoldDB" id="A0AAW8FNZ5"/>
<dbReference type="Proteomes" id="UP001234216">
    <property type="component" value="Unassembled WGS sequence"/>
</dbReference>
<reference evidence="2" key="1">
    <citation type="submission" date="2023-07" db="EMBL/GenBank/DDBJ databases">
        <title>Comparative genomics of wheat-associated soil bacteria to identify genetic determinants of phenazine resistance.</title>
        <authorList>
            <person name="Mouncey N."/>
        </authorList>
    </citation>
    <scope>NUCLEOTIDE SEQUENCE</scope>
    <source>
        <strain evidence="2">V4I22</strain>
    </source>
</reference>
<gene>
    <name evidence="2" type="ORF">QFZ22_007514</name>
</gene>
<protein>
    <submittedName>
        <fullName evidence="2">Uncharacterized protein</fullName>
    </submittedName>
</protein>
<organism evidence="2 3">
    <name type="scientific">Streptomyces canus</name>
    <dbReference type="NCBI Taxonomy" id="58343"/>
    <lineage>
        <taxon>Bacteria</taxon>
        <taxon>Bacillati</taxon>
        <taxon>Actinomycetota</taxon>
        <taxon>Actinomycetes</taxon>
        <taxon>Kitasatosporales</taxon>
        <taxon>Streptomycetaceae</taxon>
        <taxon>Streptomyces</taxon>
        <taxon>Streptomyces aurantiacus group</taxon>
    </lineage>
</organism>